<evidence type="ECO:0000313" key="2">
    <source>
        <dbReference type="EnsemblMetazoa" id="CapteP212064"/>
    </source>
</evidence>
<reference evidence="2" key="3">
    <citation type="submission" date="2015-06" db="UniProtKB">
        <authorList>
            <consortium name="EnsemblMetazoa"/>
        </authorList>
    </citation>
    <scope>IDENTIFICATION</scope>
</reference>
<accession>R7TY58</accession>
<dbReference type="EnsemblMetazoa" id="CapteT212064">
    <property type="protein sequence ID" value="CapteP212064"/>
    <property type="gene ID" value="CapteG212064"/>
</dbReference>
<name>R7TY58_CAPTE</name>
<evidence type="ECO:0000313" key="3">
    <source>
        <dbReference type="Proteomes" id="UP000014760"/>
    </source>
</evidence>
<dbReference type="HOGENOM" id="CLU_1847037_0_0_1"/>
<reference evidence="1 3" key="2">
    <citation type="journal article" date="2013" name="Nature">
        <title>Insights into bilaterian evolution from three spiralian genomes.</title>
        <authorList>
            <person name="Simakov O."/>
            <person name="Marletaz F."/>
            <person name="Cho S.J."/>
            <person name="Edsinger-Gonzales E."/>
            <person name="Havlak P."/>
            <person name="Hellsten U."/>
            <person name="Kuo D.H."/>
            <person name="Larsson T."/>
            <person name="Lv J."/>
            <person name="Arendt D."/>
            <person name="Savage R."/>
            <person name="Osoegawa K."/>
            <person name="de Jong P."/>
            <person name="Grimwood J."/>
            <person name="Chapman J.A."/>
            <person name="Shapiro H."/>
            <person name="Aerts A."/>
            <person name="Otillar R.P."/>
            <person name="Terry A.Y."/>
            <person name="Boore J.L."/>
            <person name="Grigoriev I.V."/>
            <person name="Lindberg D.R."/>
            <person name="Seaver E.C."/>
            <person name="Weisblat D.A."/>
            <person name="Putnam N.H."/>
            <person name="Rokhsar D.S."/>
        </authorList>
    </citation>
    <scope>NUCLEOTIDE SEQUENCE</scope>
    <source>
        <strain evidence="1 3">I ESC-2004</strain>
    </source>
</reference>
<dbReference type="EMBL" id="KB308850">
    <property type="protein sequence ID" value="ELT96356.1"/>
    <property type="molecule type" value="Genomic_DNA"/>
</dbReference>
<sequence length="139" mass="15760">MAANGVLVAFSSNWWSVKTWQFVSFYDDIDTLQNKWKILQEFPSHVNDLSCALEHKASEDKVVFLTGLVDGGYVGLPVNLHIMSIAPRDICSILYIVNNETKLNLTQLYNNDPFKPGGNPVLNTWRHLYEAKPTNNSFV</sequence>
<gene>
    <name evidence="1" type="ORF">CAPTEDRAFT_212064</name>
</gene>
<dbReference type="EMBL" id="AMQN01011361">
    <property type="status" value="NOT_ANNOTATED_CDS"/>
    <property type="molecule type" value="Genomic_DNA"/>
</dbReference>
<organism evidence="1">
    <name type="scientific">Capitella teleta</name>
    <name type="common">Polychaete worm</name>
    <dbReference type="NCBI Taxonomy" id="283909"/>
    <lineage>
        <taxon>Eukaryota</taxon>
        <taxon>Metazoa</taxon>
        <taxon>Spiralia</taxon>
        <taxon>Lophotrochozoa</taxon>
        <taxon>Annelida</taxon>
        <taxon>Polychaeta</taxon>
        <taxon>Sedentaria</taxon>
        <taxon>Scolecida</taxon>
        <taxon>Capitellidae</taxon>
        <taxon>Capitella</taxon>
    </lineage>
</organism>
<evidence type="ECO:0000313" key="1">
    <source>
        <dbReference type="EMBL" id="ELT96356.1"/>
    </source>
</evidence>
<dbReference type="Proteomes" id="UP000014760">
    <property type="component" value="Unassembled WGS sequence"/>
</dbReference>
<keyword evidence="3" id="KW-1185">Reference proteome</keyword>
<dbReference type="AlphaFoldDB" id="R7TY58"/>
<proteinExistence type="predicted"/>
<protein>
    <submittedName>
        <fullName evidence="1 2">Uncharacterized protein</fullName>
    </submittedName>
</protein>
<reference evidence="3" key="1">
    <citation type="submission" date="2012-12" db="EMBL/GenBank/DDBJ databases">
        <authorList>
            <person name="Hellsten U."/>
            <person name="Grimwood J."/>
            <person name="Chapman J.A."/>
            <person name="Shapiro H."/>
            <person name="Aerts A."/>
            <person name="Otillar R.P."/>
            <person name="Terry A.Y."/>
            <person name="Boore J.L."/>
            <person name="Simakov O."/>
            <person name="Marletaz F."/>
            <person name="Cho S.-J."/>
            <person name="Edsinger-Gonzales E."/>
            <person name="Havlak P."/>
            <person name="Kuo D.-H."/>
            <person name="Larsson T."/>
            <person name="Lv J."/>
            <person name="Arendt D."/>
            <person name="Savage R."/>
            <person name="Osoegawa K."/>
            <person name="de Jong P."/>
            <person name="Lindberg D.R."/>
            <person name="Seaver E.C."/>
            <person name="Weisblat D.A."/>
            <person name="Putnam N.H."/>
            <person name="Grigoriev I.V."/>
            <person name="Rokhsar D.S."/>
        </authorList>
    </citation>
    <scope>NUCLEOTIDE SEQUENCE</scope>
    <source>
        <strain evidence="3">I ESC-2004</strain>
    </source>
</reference>
<dbReference type="OrthoDB" id="540503at2759"/>